<sequence>MPPKAHIPVPAAPAARPARRRTSRVLTATVALALAGGLLTPATPATADDLEEARSTWTLDGDARDSVADRHGTALPGVAFVDGSARFTGRDDSEIQLPHDRRLEPGDASWRLELQDVVPGELTRSHQAVATSRSTTNQGWAVYIMPNGEFRFWSRVVGQASWAQFGTGVTARPGASYDVSVEWEPGTVSIRIRGDATADREVPMAMPVVNDGSPVRLGNGGDRGTEFFYRGTIGEVTLAARSRTDHWGLCEAAATTTRTVTPPDLAGRSIPSDDVTRLALTAARNANRHLTTTYWDQRFADEDAERINLAQRLGNTEYALRGPGMVAVSSAILLATGAYDASDTGVPEAEARERVVRLVSSAAAEHRANDPGGWGTEARLWQSSLWAYYNGFAAWLLWDDLSPGQQACVTNMVAMEADAMPAPEYYRDAAGSIIRPGNTQAEENAWRSSLSALAATMMPEAPESAGWQGEALELSLAAWATPADVSAGDVVNGRQLDELLDGSNVEPDGTVENHNLMHPIYMLAFDQNVNNALAQQLTGQLPARAYLRNVDLTYEALVDLEFPSPPWRAPGGTIYEPGGPGIYYPDGNDWGTTFPLYFAQADVIAHSYGLGADLSAPPEDWAVRHLQAAIDLQDRFPDGRTYLNDTESNYRLREERTAQIAAHTFLTRFLNPSTEQCLTDRPYTTGTRDPLQGEMELAWQALESPEGQALPATQRAEIRAALERIGEADNRGRERAGVRLLQRLVERDTSGSAVIEQIAAAADSAATCVVGLPGSR</sequence>
<keyword evidence="2" id="KW-0732">Signal</keyword>
<evidence type="ECO:0000256" key="2">
    <source>
        <dbReference type="SAM" id="SignalP"/>
    </source>
</evidence>
<feature type="signal peptide" evidence="2">
    <location>
        <begin position="1"/>
        <end position="47"/>
    </location>
</feature>
<gene>
    <name evidence="3" type="ORF">SAMN04489747_2429</name>
</gene>
<dbReference type="STRING" id="675864.SAMN04489747_2429"/>
<dbReference type="Proteomes" id="UP000198546">
    <property type="component" value="Chromosome i"/>
</dbReference>
<reference evidence="3 4" key="1">
    <citation type="submission" date="2016-10" db="EMBL/GenBank/DDBJ databases">
        <authorList>
            <person name="de Groot N.N."/>
        </authorList>
    </citation>
    <scope>NUCLEOTIDE SEQUENCE [LARGE SCALE GENOMIC DNA]</scope>
    <source>
        <strain evidence="3 4">MON 2.2</strain>
    </source>
</reference>
<organism evidence="3 4">
    <name type="scientific">Auraticoccus monumenti</name>
    <dbReference type="NCBI Taxonomy" id="675864"/>
    <lineage>
        <taxon>Bacteria</taxon>
        <taxon>Bacillati</taxon>
        <taxon>Actinomycetota</taxon>
        <taxon>Actinomycetes</taxon>
        <taxon>Propionibacteriales</taxon>
        <taxon>Propionibacteriaceae</taxon>
        <taxon>Auraticoccus</taxon>
    </lineage>
</organism>
<proteinExistence type="predicted"/>
<dbReference type="RefSeq" id="WP_157677105.1">
    <property type="nucleotide sequence ID" value="NZ_LT629688.1"/>
</dbReference>
<dbReference type="SUPFAM" id="SSF49899">
    <property type="entry name" value="Concanavalin A-like lectins/glucanases"/>
    <property type="match status" value="1"/>
</dbReference>
<dbReference type="OrthoDB" id="1099523at2"/>
<feature type="compositionally biased region" description="Low complexity" evidence="1">
    <location>
        <begin position="1"/>
        <end position="16"/>
    </location>
</feature>
<protein>
    <submittedName>
        <fullName evidence="3">Uncharacterized protein</fullName>
    </submittedName>
</protein>
<keyword evidence="4" id="KW-1185">Reference proteome</keyword>
<feature type="chain" id="PRO_5009240575" evidence="2">
    <location>
        <begin position="48"/>
        <end position="776"/>
    </location>
</feature>
<dbReference type="AlphaFoldDB" id="A0A1G6ZWU3"/>
<evidence type="ECO:0000313" key="4">
    <source>
        <dbReference type="Proteomes" id="UP000198546"/>
    </source>
</evidence>
<dbReference type="InterPro" id="IPR013320">
    <property type="entry name" value="ConA-like_dom_sf"/>
</dbReference>
<evidence type="ECO:0000256" key="1">
    <source>
        <dbReference type="SAM" id="MobiDB-lite"/>
    </source>
</evidence>
<evidence type="ECO:0000313" key="3">
    <source>
        <dbReference type="EMBL" id="SDE07029.1"/>
    </source>
</evidence>
<name>A0A1G6ZWU3_9ACTN</name>
<dbReference type="EMBL" id="LT629688">
    <property type="protein sequence ID" value="SDE07029.1"/>
    <property type="molecule type" value="Genomic_DNA"/>
</dbReference>
<feature type="region of interest" description="Disordered" evidence="1">
    <location>
        <begin position="1"/>
        <end position="20"/>
    </location>
</feature>
<accession>A0A1G6ZWU3</accession>